<dbReference type="Proteomes" id="UP001497600">
    <property type="component" value="Chromosome B"/>
</dbReference>
<feature type="domain" description="DUF2423" evidence="2">
    <location>
        <begin position="1"/>
        <end position="44"/>
    </location>
</feature>
<reference evidence="3 4" key="1">
    <citation type="submission" date="2024-01" db="EMBL/GenBank/DDBJ databases">
        <authorList>
            <consortium name="Genoscope - CEA"/>
            <person name="William W."/>
        </authorList>
    </citation>
    <scope>NUCLEOTIDE SEQUENCE [LARGE SCALE GENOMIC DNA]</scope>
    <source>
        <strain evidence="3 4">29B2s-10</strain>
    </source>
</reference>
<feature type="compositionally biased region" description="Basic residues" evidence="1">
    <location>
        <begin position="94"/>
        <end position="108"/>
    </location>
</feature>
<dbReference type="EMBL" id="OZ004254">
    <property type="protein sequence ID" value="CAK7895841.1"/>
    <property type="molecule type" value="Genomic_DNA"/>
</dbReference>
<feature type="region of interest" description="Disordered" evidence="1">
    <location>
        <begin position="39"/>
        <end position="108"/>
    </location>
</feature>
<dbReference type="InterPro" id="IPR019434">
    <property type="entry name" value="DUF2423"/>
</dbReference>
<protein>
    <recommendedName>
        <fullName evidence="2">DUF2423 domain-containing protein</fullName>
    </recommendedName>
</protein>
<dbReference type="Pfam" id="PF10338">
    <property type="entry name" value="YBL028C_N"/>
    <property type="match status" value="1"/>
</dbReference>
<gene>
    <name evidence="3" type="ORF">CAAN4_B02234</name>
</gene>
<sequence>MAKSLRSKSKLRAKSVKRKGEFAKFVDGRNDRLAAKLEEHTKKQEEEKAAKKAQDPEVKAEETEGMEVDNSAESTTDKKVSTSGWRDSRNQIYKQRKLKGKKGKVVKF</sequence>
<feature type="compositionally biased region" description="Basic and acidic residues" evidence="1">
    <location>
        <begin position="39"/>
        <end position="62"/>
    </location>
</feature>
<keyword evidence="4" id="KW-1185">Reference proteome</keyword>
<evidence type="ECO:0000256" key="1">
    <source>
        <dbReference type="SAM" id="MobiDB-lite"/>
    </source>
</evidence>
<proteinExistence type="predicted"/>
<evidence type="ECO:0000313" key="4">
    <source>
        <dbReference type="Proteomes" id="UP001497600"/>
    </source>
</evidence>
<dbReference type="PANTHER" id="PTHR28219">
    <property type="entry name" value="UPF0642 PROTEIN YBL028C"/>
    <property type="match status" value="1"/>
</dbReference>
<evidence type="ECO:0000313" key="3">
    <source>
        <dbReference type="EMBL" id="CAK7895841.1"/>
    </source>
</evidence>
<organism evidence="3 4">
    <name type="scientific">[Candida] anglica</name>
    <dbReference type="NCBI Taxonomy" id="148631"/>
    <lineage>
        <taxon>Eukaryota</taxon>
        <taxon>Fungi</taxon>
        <taxon>Dikarya</taxon>
        <taxon>Ascomycota</taxon>
        <taxon>Saccharomycotina</taxon>
        <taxon>Pichiomycetes</taxon>
        <taxon>Debaryomycetaceae</taxon>
        <taxon>Kurtzmaniella</taxon>
    </lineage>
</organism>
<evidence type="ECO:0000259" key="2">
    <source>
        <dbReference type="Pfam" id="PF10338"/>
    </source>
</evidence>
<name>A0ABP0E769_9ASCO</name>
<dbReference type="PANTHER" id="PTHR28219:SF1">
    <property type="entry name" value="UPF0642 PROTEIN YBL028C"/>
    <property type="match status" value="1"/>
</dbReference>
<accession>A0ABP0E769</accession>
<feature type="compositionally biased region" description="Polar residues" evidence="1">
    <location>
        <begin position="81"/>
        <end position="93"/>
    </location>
</feature>